<gene>
    <name evidence="1" type="ORF">CK203_056836</name>
</gene>
<reference evidence="1 2" key="1">
    <citation type="journal article" date="2018" name="PLoS Genet.">
        <title>Population sequencing reveals clonal diversity and ancestral inbreeding in the grapevine cultivar Chardonnay.</title>
        <authorList>
            <person name="Roach M.J."/>
            <person name="Johnson D.L."/>
            <person name="Bohlmann J."/>
            <person name="van Vuuren H.J."/>
            <person name="Jones S.J."/>
            <person name="Pretorius I.S."/>
            <person name="Schmidt S.A."/>
            <person name="Borneman A.R."/>
        </authorList>
    </citation>
    <scope>NUCLEOTIDE SEQUENCE [LARGE SCALE GENOMIC DNA]</scope>
    <source>
        <strain evidence="2">cv. Chardonnay</strain>
        <tissue evidence="1">Leaf</tissue>
    </source>
</reference>
<proteinExistence type="predicted"/>
<name>A0A438GQA0_VITVI</name>
<dbReference type="PANTHER" id="PTHR48475:SF2">
    <property type="entry name" value="RIBONUCLEASE H"/>
    <property type="match status" value="1"/>
</dbReference>
<dbReference type="PANTHER" id="PTHR48475">
    <property type="entry name" value="RIBONUCLEASE H"/>
    <property type="match status" value="1"/>
</dbReference>
<accession>A0A438GQA0</accession>
<protein>
    <recommendedName>
        <fullName evidence="3">Reverse transcriptase RNase H-like domain-containing protein</fullName>
    </recommendedName>
</protein>
<evidence type="ECO:0008006" key="3">
    <source>
        <dbReference type="Google" id="ProtNLM"/>
    </source>
</evidence>
<organism evidence="1 2">
    <name type="scientific">Vitis vinifera</name>
    <name type="common">Grape</name>
    <dbReference type="NCBI Taxonomy" id="29760"/>
    <lineage>
        <taxon>Eukaryota</taxon>
        <taxon>Viridiplantae</taxon>
        <taxon>Streptophyta</taxon>
        <taxon>Embryophyta</taxon>
        <taxon>Tracheophyta</taxon>
        <taxon>Spermatophyta</taxon>
        <taxon>Magnoliopsida</taxon>
        <taxon>eudicotyledons</taxon>
        <taxon>Gunneridae</taxon>
        <taxon>Pentapetalae</taxon>
        <taxon>rosids</taxon>
        <taxon>Vitales</taxon>
        <taxon>Vitaceae</taxon>
        <taxon>Viteae</taxon>
        <taxon>Vitis</taxon>
    </lineage>
</organism>
<dbReference type="Proteomes" id="UP000288805">
    <property type="component" value="Unassembled WGS sequence"/>
</dbReference>
<comment type="caution">
    <text evidence="1">The sequence shown here is derived from an EMBL/GenBank/DDBJ whole genome shotgun (WGS) entry which is preliminary data.</text>
</comment>
<dbReference type="AlphaFoldDB" id="A0A438GQA0"/>
<evidence type="ECO:0000313" key="1">
    <source>
        <dbReference type="EMBL" id="RVW74374.1"/>
    </source>
</evidence>
<evidence type="ECO:0000313" key="2">
    <source>
        <dbReference type="Proteomes" id="UP000288805"/>
    </source>
</evidence>
<sequence length="169" mass="19459">MEQTTLALKSTAQKRHSYFQAHQVTMLTNQPLKSILHKLDLSGRMLKWVIELSEYKIKYQPRLVLKGQVMADFIAELPQKSSHLADSLREGWWTLHVDGTSRASGARKKYEAKDERMAHYLTLVEDCLAKLGEWAIERVPRTENLKVDVLVKIAITLPIKEVVLLAIYF</sequence>
<dbReference type="EMBL" id="QGNW01000371">
    <property type="protein sequence ID" value="RVW74374.1"/>
    <property type="molecule type" value="Genomic_DNA"/>
</dbReference>